<evidence type="ECO:0000313" key="3">
    <source>
        <dbReference type="Proteomes" id="UP000184334"/>
    </source>
</evidence>
<protein>
    <submittedName>
        <fullName evidence="2">Uncharacterized protein</fullName>
    </submittedName>
</protein>
<dbReference type="RefSeq" id="WP_047265194.1">
    <property type="nucleotide sequence ID" value="NZ_FQUI01000005.1"/>
</dbReference>
<dbReference type="Proteomes" id="UP000184334">
    <property type="component" value="Unassembled WGS sequence"/>
</dbReference>
<dbReference type="OrthoDB" id="9864791at2"/>
<feature type="transmembrane region" description="Helical" evidence="1">
    <location>
        <begin position="74"/>
        <end position="94"/>
    </location>
</feature>
<organism evidence="2 3">
    <name type="scientific">Marinitoga hydrogenitolerans (strain DSM 16785 / JCM 12826 / AT1271)</name>
    <dbReference type="NCBI Taxonomy" id="1122195"/>
    <lineage>
        <taxon>Bacteria</taxon>
        <taxon>Thermotogati</taxon>
        <taxon>Thermotogota</taxon>
        <taxon>Thermotogae</taxon>
        <taxon>Petrotogales</taxon>
        <taxon>Petrotogaceae</taxon>
        <taxon>Marinitoga</taxon>
    </lineage>
</organism>
<dbReference type="AlphaFoldDB" id="A0A1M4TVI3"/>
<accession>A0A1M4TVI3</accession>
<evidence type="ECO:0000313" key="2">
    <source>
        <dbReference type="EMBL" id="SHE48492.1"/>
    </source>
</evidence>
<dbReference type="STRING" id="1122195.SAMN02745164_00524"/>
<proteinExistence type="predicted"/>
<sequence length="96" mass="11368">MHYENCPYEKRIEQLEKEMKDRMQQDAIQETILKIINERFDKLENKIDGIDGELHNGLIPKKASQWFYSSVGKWVLGLIGTNVITIIILLYKVFQR</sequence>
<reference evidence="2" key="1">
    <citation type="submission" date="2016-11" db="EMBL/GenBank/DDBJ databases">
        <authorList>
            <person name="Varghese N."/>
            <person name="Submissions S."/>
        </authorList>
    </citation>
    <scope>NUCLEOTIDE SEQUENCE [LARGE SCALE GENOMIC DNA]</scope>
    <source>
        <strain evidence="2">DSM 16785</strain>
    </source>
</reference>
<keyword evidence="1" id="KW-0812">Transmembrane</keyword>
<keyword evidence="1" id="KW-0472">Membrane</keyword>
<keyword evidence="1" id="KW-1133">Transmembrane helix</keyword>
<name>A0A1M4TVI3_MARH1</name>
<keyword evidence="3" id="KW-1185">Reference proteome</keyword>
<dbReference type="EMBL" id="FQUI01000005">
    <property type="protein sequence ID" value="SHE48492.1"/>
    <property type="molecule type" value="Genomic_DNA"/>
</dbReference>
<comment type="caution">
    <text evidence="2">The sequence shown here is derived from an EMBL/GenBank/DDBJ whole genome shotgun (WGS) entry which is preliminary data.</text>
</comment>
<gene>
    <name evidence="2" type="ORF">SAMN02745164_00524</name>
</gene>
<evidence type="ECO:0000256" key="1">
    <source>
        <dbReference type="SAM" id="Phobius"/>
    </source>
</evidence>